<dbReference type="EMBL" id="JAPQKL010000007">
    <property type="protein sequence ID" value="KAJ5121652.1"/>
    <property type="molecule type" value="Genomic_DNA"/>
</dbReference>
<protein>
    <submittedName>
        <fullName evidence="1">Uncharacterized protein</fullName>
    </submittedName>
</protein>
<dbReference type="RefSeq" id="XP_056518156.1">
    <property type="nucleotide sequence ID" value="XM_056670357.1"/>
</dbReference>
<proteinExistence type="predicted"/>
<dbReference type="GeneID" id="81409527"/>
<dbReference type="Proteomes" id="UP001149079">
    <property type="component" value="Unassembled WGS sequence"/>
</dbReference>
<reference evidence="1" key="1">
    <citation type="submission" date="2022-11" db="EMBL/GenBank/DDBJ databases">
        <authorList>
            <person name="Petersen C."/>
        </authorList>
    </citation>
    <scope>NUCLEOTIDE SEQUENCE</scope>
    <source>
        <strain evidence="1">IBT 22155</strain>
    </source>
</reference>
<name>A0A9W9GJM9_9EURO</name>
<evidence type="ECO:0000313" key="2">
    <source>
        <dbReference type="Proteomes" id="UP001149079"/>
    </source>
</evidence>
<dbReference type="AlphaFoldDB" id="A0A9W9GJM9"/>
<comment type="caution">
    <text evidence="1">The sequence shown here is derived from an EMBL/GenBank/DDBJ whole genome shotgun (WGS) entry which is preliminary data.</text>
</comment>
<evidence type="ECO:0000313" key="1">
    <source>
        <dbReference type="EMBL" id="KAJ5121652.1"/>
    </source>
</evidence>
<keyword evidence="2" id="KW-1185">Reference proteome</keyword>
<dbReference type="OrthoDB" id="4276722at2759"/>
<gene>
    <name evidence="1" type="ORF">N7515_009613</name>
</gene>
<accession>A0A9W9GJM9</accession>
<sequence length="457" mass="51757">MSSSWKQVRTYADHLGHPVVLEQYVSPDPRELVPFQVYSLVPLDEDHRELRRYLMQTFWNDEVKPLFEIYSYRPPDGFACIEHNRLEIARRKQQHQSGVENPLPLIPRFNRPYSSSNIGFCVLLRSHSYRVGNMQDSEEAEEIGEGPDLILFNRTFSSTCTEVDVAQHLREGREELPSEAFEFVIERVMDQIHIGQLMILDIFNNVPRYPERNALGIDEGEPPSQDMPTEEQIRDQLGQETSVGGFSLDPTFHISHEANLVTVTNTPEGETPDIQYIVHAAFLSHIGDAAGSSIFESTARLFTASMVSNLPANKTLTLKFFIPKSNSWSAIRPAQNEVLEILSQQNEEKNRENPFSIGALHNITTGDSQPLAAKRFTPQEPDQYIKSSQGACDDSEFRMFTVVLDRAKFVSEAGVYFYMTDSDESEDPDTSSDDTIVSRVVDMNTAARRLGVVALDE</sequence>
<organism evidence="1 2">
    <name type="scientific">Penicillium bovifimosum</name>
    <dbReference type="NCBI Taxonomy" id="126998"/>
    <lineage>
        <taxon>Eukaryota</taxon>
        <taxon>Fungi</taxon>
        <taxon>Dikarya</taxon>
        <taxon>Ascomycota</taxon>
        <taxon>Pezizomycotina</taxon>
        <taxon>Eurotiomycetes</taxon>
        <taxon>Eurotiomycetidae</taxon>
        <taxon>Eurotiales</taxon>
        <taxon>Aspergillaceae</taxon>
        <taxon>Penicillium</taxon>
    </lineage>
</organism>
<reference evidence="1" key="2">
    <citation type="journal article" date="2023" name="IMA Fungus">
        <title>Comparative genomic study of the Penicillium genus elucidates a diverse pangenome and 15 lateral gene transfer events.</title>
        <authorList>
            <person name="Petersen C."/>
            <person name="Sorensen T."/>
            <person name="Nielsen M.R."/>
            <person name="Sondergaard T.E."/>
            <person name="Sorensen J.L."/>
            <person name="Fitzpatrick D.A."/>
            <person name="Frisvad J.C."/>
            <person name="Nielsen K.L."/>
        </authorList>
    </citation>
    <scope>NUCLEOTIDE SEQUENCE</scope>
    <source>
        <strain evidence="1">IBT 22155</strain>
    </source>
</reference>